<dbReference type="GO" id="GO:0005664">
    <property type="term" value="C:nuclear origin of replication recognition complex"/>
    <property type="evidence" value="ECO:0007669"/>
    <property type="project" value="InterPro"/>
</dbReference>
<feature type="region of interest" description="Disordered" evidence="1">
    <location>
        <begin position="1"/>
        <end position="26"/>
    </location>
</feature>
<name>L5MJP4_MYODS</name>
<feature type="domain" description="Origin recognition complex subunit 3 insertion" evidence="2">
    <location>
        <begin position="2"/>
        <end position="85"/>
    </location>
</feature>
<evidence type="ECO:0000259" key="2">
    <source>
        <dbReference type="Pfam" id="PF19675"/>
    </source>
</evidence>
<dbReference type="GO" id="GO:0005656">
    <property type="term" value="C:nuclear pre-replicative complex"/>
    <property type="evidence" value="ECO:0007669"/>
    <property type="project" value="TreeGrafter"/>
</dbReference>
<protein>
    <submittedName>
        <fullName evidence="3">Origin recognition complex subunit 3</fullName>
    </submittedName>
</protein>
<accession>L5MJP4</accession>
<evidence type="ECO:0000313" key="4">
    <source>
        <dbReference type="Proteomes" id="UP000010556"/>
    </source>
</evidence>
<sequence length="142" mass="16192">MAQFQSLDEIKEEEDASGSKRGFKRQTSYHLQKSLLEMKKLRRTGTKQTKLEFLREQVGNFIDSTVREYLLPPETQLLHKVVYFADHTLQDHFIAAPRMALHTALNNPYYYLKNEALKSEGCIPNVTPDICIALNCTSSAAG</sequence>
<dbReference type="InterPro" id="IPR045663">
    <property type="entry name" value="ORC3_ins"/>
</dbReference>
<dbReference type="AlphaFoldDB" id="L5MJP4"/>
<dbReference type="PANTHER" id="PTHR12748:SF0">
    <property type="entry name" value="ORIGIN RECOGNITION COMPLEX SUBUNIT 3"/>
    <property type="match status" value="1"/>
</dbReference>
<dbReference type="InterPro" id="IPR020795">
    <property type="entry name" value="ORC3"/>
</dbReference>
<reference evidence="4" key="1">
    <citation type="journal article" date="2013" name="Science">
        <title>Comparative analysis of bat genomes provides insight into the evolution of flight and immunity.</title>
        <authorList>
            <person name="Zhang G."/>
            <person name="Cowled C."/>
            <person name="Shi Z."/>
            <person name="Huang Z."/>
            <person name="Bishop-Lilly K.A."/>
            <person name="Fang X."/>
            <person name="Wynne J.W."/>
            <person name="Xiong Z."/>
            <person name="Baker M.L."/>
            <person name="Zhao W."/>
            <person name="Tachedjian M."/>
            <person name="Zhu Y."/>
            <person name="Zhou P."/>
            <person name="Jiang X."/>
            <person name="Ng J."/>
            <person name="Yang L."/>
            <person name="Wu L."/>
            <person name="Xiao J."/>
            <person name="Feng Y."/>
            <person name="Chen Y."/>
            <person name="Sun X."/>
            <person name="Zhang Y."/>
            <person name="Marsh G.A."/>
            <person name="Crameri G."/>
            <person name="Broder C.C."/>
            <person name="Frey K.G."/>
            <person name="Wang L.F."/>
            <person name="Wang J."/>
        </authorList>
    </citation>
    <scope>NUCLEOTIDE SEQUENCE [LARGE SCALE GENOMIC DNA]</scope>
</reference>
<organism evidence="3 4">
    <name type="scientific">Myotis davidii</name>
    <name type="common">David's myotis</name>
    <dbReference type="NCBI Taxonomy" id="225400"/>
    <lineage>
        <taxon>Eukaryota</taxon>
        <taxon>Metazoa</taxon>
        <taxon>Chordata</taxon>
        <taxon>Craniata</taxon>
        <taxon>Vertebrata</taxon>
        <taxon>Euteleostomi</taxon>
        <taxon>Mammalia</taxon>
        <taxon>Eutheria</taxon>
        <taxon>Laurasiatheria</taxon>
        <taxon>Chiroptera</taxon>
        <taxon>Yangochiroptera</taxon>
        <taxon>Vespertilionidae</taxon>
        <taxon>Myotis</taxon>
    </lineage>
</organism>
<dbReference type="Pfam" id="PF19675">
    <property type="entry name" value="ORC3_ins"/>
    <property type="match status" value="1"/>
</dbReference>
<dbReference type="GO" id="GO:0006270">
    <property type="term" value="P:DNA replication initiation"/>
    <property type="evidence" value="ECO:0007669"/>
    <property type="project" value="TreeGrafter"/>
</dbReference>
<dbReference type="EMBL" id="KB098926">
    <property type="protein sequence ID" value="ELK38522.1"/>
    <property type="molecule type" value="Genomic_DNA"/>
</dbReference>
<dbReference type="PANTHER" id="PTHR12748">
    <property type="entry name" value="ORIGIN RECOGNITION COMPLEX SUBUNIT 3"/>
    <property type="match status" value="1"/>
</dbReference>
<evidence type="ECO:0000313" key="3">
    <source>
        <dbReference type="EMBL" id="ELK38522.1"/>
    </source>
</evidence>
<gene>
    <name evidence="3" type="ORF">MDA_GLEAN10002715</name>
</gene>
<proteinExistence type="predicted"/>
<evidence type="ECO:0000256" key="1">
    <source>
        <dbReference type="SAM" id="MobiDB-lite"/>
    </source>
</evidence>
<keyword evidence="4" id="KW-1185">Reference proteome</keyword>
<dbReference type="Proteomes" id="UP000010556">
    <property type="component" value="Unassembled WGS sequence"/>
</dbReference>
<dbReference type="GO" id="GO:0003688">
    <property type="term" value="F:DNA replication origin binding"/>
    <property type="evidence" value="ECO:0007669"/>
    <property type="project" value="TreeGrafter"/>
</dbReference>
<dbReference type="GO" id="GO:0031261">
    <property type="term" value="C:DNA replication preinitiation complex"/>
    <property type="evidence" value="ECO:0007669"/>
    <property type="project" value="TreeGrafter"/>
</dbReference>